<evidence type="ECO:0000256" key="1">
    <source>
        <dbReference type="ARBA" id="ARBA00004651"/>
    </source>
</evidence>
<evidence type="ECO:0000256" key="2">
    <source>
        <dbReference type="ARBA" id="ARBA00010110"/>
    </source>
</evidence>
<evidence type="ECO:0000256" key="4">
    <source>
        <dbReference type="ARBA" id="ARBA00022475"/>
    </source>
</evidence>
<comment type="subcellular location">
    <subcellularLocation>
        <location evidence="1">Cell membrane</location>
        <topology evidence="1">Multi-pass membrane protein</topology>
    </subcellularLocation>
</comment>
<keyword evidence="4" id="KW-1003">Cell membrane</keyword>
<dbReference type="PANTHER" id="PTHR43057">
    <property type="entry name" value="ARSENITE EFFLUX TRANSPORTER"/>
    <property type="match status" value="1"/>
</dbReference>
<dbReference type="GO" id="GO:0015104">
    <property type="term" value="F:antimonite transmembrane transporter activity"/>
    <property type="evidence" value="ECO:0007669"/>
    <property type="project" value="TreeGrafter"/>
</dbReference>
<keyword evidence="3" id="KW-0813">Transport</keyword>
<evidence type="ECO:0000313" key="9">
    <source>
        <dbReference type="EMBL" id="MCE7509689.1"/>
    </source>
</evidence>
<evidence type="ECO:0000256" key="3">
    <source>
        <dbReference type="ARBA" id="ARBA00022448"/>
    </source>
</evidence>
<gene>
    <name evidence="9" type="ORF">LZG35_13670</name>
</gene>
<organism evidence="9 10">
    <name type="scientific">Alloalcanivorax xenomutans</name>
    <dbReference type="NCBI Taxonomy" id="1094342"/>
    <lineage>
        <taxon>Bacteria</taxon>
        <taxon>Pseudomonadati</taxon>
        <taxon>Pseudomonadota</taxon>
        <taxon>Gammaproteobacteria</taxon>
        <taxon>Oceanospirillales</taxon>
        <taxon>Alcanivoracaceae</taxon>
        <taxon>Alloalcanivorax</taxon>
    </lineage>
</organism>
<comment type="similarity">
    <text evidence="2">Belongs to the arsenical resistance-3 (ACR3) (TC 2.A.59) family.</text>
</comment>
<feature type="transmembrane region" description="Helical" evidence="8">
    <location>
        <begin position="126"/>
        <end position="147"/>
    </location>
</feature>
<protein>
    <submittedName>
        <fullName evidence="9">Arsenic resistance protein</fullName>
    </submittedName>
</protein>
<dbReference type="InterPro" id="IPR002657">
    <property type="entry name" value="BilAc:Na_symport/Acr3"/>
</dbReference>
<name>A0A9Q3W701_9GAMM</name>
<keyword evidence="6 8" id="KW-1133">Transmembrane helix</keyword>
<dbReference type="GO" id="GO:0005886">
    <property type="term" value="C:plasma membrane"/>
    <property type="evidence" value="ECO:0007669"/>
    <property type="project" value="UniProtKB-SubCell"/>
</dbReference>
<dbReference type="PANTHER" id="PTHR43057:SF1">
    <property type="entry name" value="ARSENICAL-RESISTANCE PROTEIN 3"/>
    <property type="match status" value="1"/>
</dbReference>
<keyword evidence="10" id="KW-1185">Reference proteome</keyword>
<proteinExistence type="inferred from homology"/>
<feature type="transmembrane region" description="Helical" evidence="8">
    <location>
        <begin position="96"/>
        <end position="119"/>
    </location>
</feature>
<feature type="transmembrane region" description="Helical" evidence="8">
    <location>
        <begin position="192"/>
        <end position="214"/>
    </location>
</feature>
<dbReference type="InterPro" id="IPR004706">
    <property type="entry name" value="Arsenical-R_Acr3"/>
</dbReference>
<feature type="transmembrane region" description="Helical" evidence="8">
    <location>
        <begin position="153"/>
        <end position="180"/>
    </location>
</feature>
<dbReference type="Gene3D" id="1.20.1530.20">
    <property type="match status" value="1"/>
</dbReference>
<dbReference type="InterPro" id="IPR038770">
    <property type="entry name" value="Na+/solute_symporter_sf"/>
</dbReference>
<keyword evidence="7 8" id="KW-0472">Membrane</keyword>
<evidence type="ECO:0000256" key="5">
    <source>
        <dbReference type="ARBA" id="ARBA00022692"/>
    </source>
</evidence>
<evidence type="ECO:0000256" key="8">
    <source>
        <dbReference type="SAM" id="Phobius"/>
    </source>
</evidence>
<dbReference type="RefSeq" id="WP_055098958.1">
    <property type="nucleotide sequence ID" value="NZ_CP102389.1"/>
</dbReference>
<accession>A0A9Q3W701</accession>
<comment type="caution">
    <text evidence="9">The sequence shown here is derived from an EMBL/GenBank/DDBJ whole genome shotgun (WGS) entry which is preliminary data.</text>
</comment>
<feature type="transmembrane region" description="Helical" evidence="8">
    <location>
        <begin position="226"/>
        <end position="245"/>
    </location>
</feature>
<feature type="transmembrane region" description="Helical" evidence="8">
    <location>
        <begin position="67"/>
        <end position="90"/>
    </location>
</feature>
<dbReference type="AlphaFoldDB" id="A0A9Q3W701"/>
<sequence>MRDWMERQQSWIYLLCILAGLFLGLSQPNMTSGFEVFLWPLLGSLLYATFTQIPLTRIRQGIKDWRFLLALLIGNFVVIPLMLGGLMTTLPVSPAVQAGVLLVLLVPCTDWFISFTLLGKGDAGRAIAATPVLLLVQLLALPVYLWLFLGTNWLQAAISSHLLIAFAGLILTPLALAWVTEQLAERSRNAKRWVHGLGMLPVPVLALVVFLIAASQVTTVAGLGGALMQVLLIFVAYLIFAALLGKTLGRLFRLSTPAARTLTFSFGTRNSFVMLPIALTLPEAWQAAVVVIVFQSLIELFGMVAYLRWVPGNLIPDASHS</sequence>
<evidence type="ECO:0000256" key="6">
    <source>
        <dbReference type="ARBA" id="ARBA00022989"/>
    </source>
</evidence>
<dbReference type="Pfam" id="PF01758">
    <property type="entry name" value="SBF"/>
    <property type="match status" value="1"/>
</dbReference>
<evidence type="ECO:0000256" key="7">
    <source>
        <dbReference type="ARBA" id="ARBA00023136"/>
    </source>
</evidence>
<keyword evidence="5 8" id="KW-0812">Transmembrane</keyword>
<reference evidence="9" key="1">
    <citation type="submission" date="2022-01" db="EMBL/GenBank/DDBJ databases">
        <authorList>
            <person name="Karlyshev A.V."/>
            <person name="Jaspars M."/>
        </authorList>
    </citation>
    <scope>NUCLEOTIDE SEQUENCE</scope>
    <source>
        <strain evidence="9">AGSA3-2</strain>
    </source>
</reference>
<feature type="transmembrane region" description="Helical" evidence="8">
    <location>
        <begin position="36"/>
        <end position="55"/>
    </location>
</feature>
<dbReference type="GO" id="GO:0015297">
    <property type="term" value="F:antiporter activity"/>
    <property type="evidence" value="ECO:0007669"/>
    <property type="project" value="InterPro"/>
</dbReference>
<evidence type="ECO:0000313" key="10">
    <source>
        <dbReference type="Proteomes" id="UP001107961"/>
    </source>
</evidence>
<dbReference type="GO" id="GO:0015105">
    <property type="term" value="F:arsenite transmembrane transporter activity"/>
    <property type="evidence" value="ECO:0007669"/>
    <property type="project" value="TreeGrafter"/>
</dbReference>
<dbReference type="EMBL" id="JAJVKT010000016">
    <property type="protein sequence ID" value="MCE7509689.1"/>
    <property type="molecule type" value="Genomic_DNA"/>
</dbReference>
<feature type="transmembrane region" description="Helical" evidence="8">
    <location>
        <begin position="12"/>
        <end position="30"/>
    </location>
</feature>
<dbReference type="Proteomes" id="UP001107961">
    <property type="component" value="Unassembled WGS sequence"/>
</dbReference>